<dbReference type="PANTHER" id="PTHR32089:SF112">
    <property type="entry name" value="LYSOZYME-LIKE PROTEIN-RELATED"/>
    <property type="match status" value="1"/>
</dbReference>
<dbReference type="PANTHER" id="PTHR32089">
    <property type="entry name" value="METHYL-ACCEPTING CHEMOTAXIS PROTEIN MCPB"/>
    <property type="match status" value="1"/>
</dbReference>
<comment type="similarity">
    <text evidence="2">Belongs to the methyl-accepting chemotaxis (MCP) protein family.</text>
</comment>
<dbReference type="PRINTS" id="PR00260">
    <property type="entry name" value="CHEMTRNSDUCR"/>
</dbReference>
<feature type="transmembrane region" description="Helical" evidence="5">
    <location>
        <begin position="52"/>
        <end position="74"/>
    </location>
</feature>
<dbReference type="PROSITE" id="PS50111">
    <property type="entry name" value="CHEMOTAXIS_TRANSDUC_2"/>
    <property type="match status" value="1"/>
</dbReference>
<reference evidence="8 9" key="1">
    <citation type="submission" date="2018-02" db="EMBL/GenBank/DDBJ databases">
        <title>Novel Leptospira species isolated from soil and water in Japan.</title>
        <authorList>
            <person name="Nakao R."/>
            <person name="Masuzawa T."/>
        </authorList>
    </citation>
    <scope>NUCLEOTIDE SEQUENCE [LARGE SCALE GENOMIC DNA]</scope>
    <source>
        <strain evidence="8 9">YH101</strain>
    </source>
</reference>
<dbReference type="AlphaFoldDB" id="A0A2P2DVX4"/>
<evidence type="ECO:0000313" key="8">
    <source>
        <dbReference type="EMBL" id="GBF48757.1"/>
    </source>
</evidence>
<dbReference type="CDD" id="cd06225">
    <property type="entry name" value="HAMP"/>
    <property type="match status" value="1"/>
</dbReference>
<dbReference type="Proteomes" id="UP000245133">
    <property type="component" value="Unassembled WGS sequence"/>
</dbReference>
<dbReference type="Gene3D" id="1.10.287.950">
    <property type="entry name" value="Methyl-accepting chemotaxis protein"/>
    <property type="match status" value="1"/>
</dbReference>
<keyword evidence="5" id="KW-0812">Transmembrane</keyword>
<gene>
    <name evidence="8" type="ORF">LPTSP4_02570</name>
</gene>
<evidence type="ECO:0000256" key="3">
    <source>
        <dbReference type="PROSITE-ProRule" id="PRU00284"/>
    </source>
</evidence>
<feature type="transmembrane region" description="Helical" evidence="5">
    <location>
        <begin position="115"/>
        <end position="133"/>
    </location>
</feature>
<dbReference type="InterPro" id="IPR003660">
    <property type="entry name" value="HAMP_dom"/>
</dbReference>
<feature type="coiled-coil region" evidence="4">
    <location>
        <begin position="712"/>
        <end position="739"/>
    </location>
</feature>
<name>A0A2P2DVX4_9LEPT</name>
<sequence>MRAISKSKTMKIRSFLRYFLLRVELFNLFGLVPIIILYVYNFTDRKEGEGLPILLSALFSFLVVTLGLGLFAFLRFGTLFRYENERNQNGTVSETTQKKALFWIKHFTSLTCLDFILRYAIGFSVFAFSLFLFTGKLNYILLSEIFVVLLLANSISLLFIFIFADHAFKKFNIIQLFQEIFADFSSEMIRESLSKKLASQTVVAFLFAIMLIFVINYRLNFKNESALIDQSMKESTLGSESVLRLTLVSFRDSLTKSLFETNELTKPIFSKNENDIKKVLEDIYVNSNHSSTEALFYYYPEKGIFISTKNYPFSNKQDVFAIRDISVAKSGPQRHQSFVSPLSGEMISPYTLPVYEGETFRGFVGGFLNIERLGKFILSNIHIGIEGTATLLDEDGTVLYSSQKTEIGKSAKENPYLKQLFGSESAFEIYHIHIDEHPRKYAYVHNTEFLYYIYSHFEILELFEKQIKTLYSTLIISLFSLIVIGIITILVIESKLSPLKHMKTRISEMAVGNLKTAFESTSRDEIGIMAEALSQFQKKLKSILTQTQDSALALGNSGNEILESMILLSDAAQSQAAGSEEISASVEEITAGVENIAMRADTQSSTLQSLQRKMEELNSAVRDIDQNFSKADTKVREITDESKLGEASLKEMKRSMDKISESSGEMSSVIEIIHTISEQINLLALNAAIEAARAGASGRGFAVVADEISKLADKTARSIEDIESLIEQNEKEINVGQEKIDHSIDTLSKTISGVNQIYQMTQNMRGIVQRQIDTNQEVNEGVKVIQELSDMIKEATEEQKTAMLEINRSIAEINNHAQNTAMSSEGVKENAQSMNYLAENLKKEINYFHV</sequence>
<accession>A0A2P2DVX4</accession>
<dbReference type="Pfam" id="PF00015">
    <property type="entry name" value="MCPsignal"/>
    <property type="match status" value="1"/>
</dbReference>
<feature type="transmembrane region" description="Helical" evidence="5">
    <location>
        <begin position="197"/>
        <end position="217"/>
    </location>
</feature>
<feature type="transmembrane region" description="Helical" evidence="5">
    <location>
        <begin position="139"/>
        <end position="164"/>
    </location>
</feature>
<feature type="transmembrane region" description="Helical" evidence="5">
    <location>
        <begin position="470"/>
        <end position="492"/>
    </location>
</feature>
<dbReference type="Pfam" id="PF00672">
    <property type="entry name" value="HAMP"/>
    <property type="match status" value="1"/>
</dbReference>
<evidence type="ECO:0000256" key="5">
    <source>
        <dbReference type="SAM" id="Phobius"/>
    </source>
</evidence>
<dbReference type="EMBL" id="BFBB01000002">
    <property type="protein sequence ID" value="GBF48757.1"/>
    <property type="molecule type" value="Genomic_DNA"/>
</dbReference>
<dbReference type="RefSeq" id="WP_244594245.1">
    <property type="nucleotide sequence ID" value="NZ_BFBB01000002.1"/>
</dbReference>
<dbReference type="Gene3D" id="3.30.450.20">
    <property type="entry name" value="PAS domain"/>
    <property type="match status" value="1"/>
</dbReference>
<proteinExistence type="inferred from homology"/>
<evidence type="ECO:0000256" key="4">
    <source>
        <dbReference type="SAM" id="Coils"/>
    </source>
</evidence>
<feature type="domain" description="Methyl-accepting transducer" evidence="6">
    <location>
        <begin position="578"/>
        <end position="814"/>
    </location>
</feature>
<dbReference type="GO" id="GO:0007165">
    <property type="term" value="P:signal transduction"/>
    <property type="evidence" value="ECO:0007669"/>
    <property type="project" value="UniProtKB-KW"/>
</dbReference>
<organism evidence="8 9">
    <name type="scientific">Leptospira ryugenii</name>
    <dbReference type="NCBI Taxonomy" id="1917863"/>
    <lineage>
        <taxon>Bacteria</taxon>
        <taxon>Pseudomonadati</taxon>
        <taxon>Spirochaetota</taxon>
        <taxon>Spirochaetia</taxon>
        <taxon>Leptospirales</taxon>
        <taxon>Leptospiraceae</taxon>
        <taxon>Leptospira</taxon>
    </lineage>
</organism>
<dbReference type="InterPro" id="IPR004089">
    <property type="entry name" value="MCPsignal_dom"/>
</dbReference>
<keyword evidence="5" id="KW-1133">Transmembrane helix</keyword>
<dbReference type="GO" id="GO:0006935">
    <property type="term" value="P:chemotaxis"/>
    <property type="evidence" value="ECO:0007669"/>
    <property type="project" value="InterPro"/>
</dbReference>
<evidence type="ECO:0000313" key="9">
    <source>
        <dbReference type="Proteomes" id="UP000245133"/>
    </source>
</evidence>
<dbReference type="SMART" id="SM00283">
    <property type="entry name" value="MA"/>
    <property type="match status" value="1"/>
</dbReference>
<evidence type="ECO:0000259" key="6">
    <source>
        <dbReference type="PROSITE" id="PS50111"/>
    </source>
</evidence>
<keyword evidence="9" id="KW-1185">Reference proteome</keyword>
<feature type="domain" description="HAMP" evidence="7">
    <location>
        <begin position="493"/>
        <end position="545"/>
    </location>
</feature>
<feature type="coiled-coil region" evidence="4">
    <location>
        <begin position="600"/>
        <end position="627"/>
    </location>
</feature>
<comment type="caution">
    <text evidence="8">The sequence shown here is derived from an EMBL/GenBank/DDBJ whole genome shotgun (WGS) entry which is preliminary data.</text>
</comment>
<dbReference type="InterPro" id="IPR004090">
    <property type="entry name" value="Chemotax_Me-accpt_rcpt"/>
</dbReference>
<evidence type="ECO:0000259" key="7">
    <source>
        <dbReference type="PROSITE" id="PS50885"/>
    </source>
</evidence>
<evidence type="ECO:0000256" key="1">
    <source>
        <dbReference type="ARBA" id="ARBA00023224"/>
    </source>
</evidence>
<dbReference type="GO" id="GO:0004888">
    <property type="term" value="F:transmembrane signaling receptor activity"/>
    <property type="evidence" value="ECO:0007669"/>
    <property type="project" value="InterPro"/>
</dbReference>
<feature type="transmembrane region" description="Helical" evidence="5">
    <location>
        <begin position="20"/>
        <end position="40"/>
    </location>
</feature>
<dbReference type="SUPFAM" id="SSF58104">
    <property type="entry name" value="Methyl-accepting chemotaxis protein (MCP) signaling domain"/>
    <property type="match status" value="1"/>
</dbReference>
<dbReference type="GO" id="GO:0016020">
    <property type="term" value="C:membrane"/>
    <property type="evidence" value="ECO:0007669"/>
    <property type="project" value="InterPro"/>
</dbReference>
<dbReference type="CDD" id="cd18774">
    <property type="entry name" value="PDC2_HK_sensor"/>
    <property type="match status" value="1"/>
</dbReference>
<evidence type="ECO:0000256" key="2">
    <source>
        <dbReference type="ARBA" id="ARBA00029447"/>
    </source>
</evidence>
<dbReference type="PROSITE" id="PS50885">
    <property type="entry name" value="HAMP"/>
    <property type="match status" value="1"/>
</dbReference>
<keyword evidence="4" id="KW-0175">Coiled coil</keyword>
<dbReference type="SMART" id="SM00304">
    <property type="entry name" value="HAMP"/>
    <property type="match status" value="1"/>
</dbReference>
<keyword evidence="1 3" id="KW-0807">Transducer</keyword>
<protein>
    <submittedName>
        <fullName evidence="8">Methyl-accepting chemotaxis protein signaling domain protein</fullName>
    </submittedName>
</protein>
<keyword evidence="5" id="KW-0472">Membrane</keyword>